<evidence type="ECO:0000313" key="2">
    <source>
        <dbReference type="Proteomes" id="UP000821845"/>
    </source>
</evidence>
<sequence>MVFYRAIDYGNSLECPRAVKWICDFIVYQCQRPPPFHSRDLHSTIVAAFQCLTAWLMAHPLLMQDKETVHHVLEVVELGISGSKSQPKVSDVPQLKAEKELKPSSLRVRDAAEALLSCMMDHVGYFPKMAGPETLSSLLDEEALLKFGNADATSSLPEAVGKHFRYFVSQNSAVIAVLEQNLGNDQGALPTVTLLVRVPFGRHAWTMQLRHLPRHKSGARSAAANPGRPTPCYEPADRSHPTPSLFPESIAEIPTCEIDKSIPDPTSQTLTRDEAQMLGFLDQQAKVEKSICRRWEEDMLEKDFPDQATGLPRSKVASTGNGQPLMALNQNQAGFYSALDSLDRIPSRTNDTVFVFYVKEGQVTPLEILGNVTSSRNVHPMFLEFLRSLGWPVDVGMHTGWTGNVATSWRVTSGDFNIADLPADHGGSLYSGHHQVLYWSDMLSELVFVVPSPKNLPRDVASGEVTLRPKADSFPERSTTTMMGSPGYDGMSSSAESSSEKVQRAMSLNIDSTETVTRPARSRPARMPNVTLAELKVLVVWLESFEDHVCFPLSELLPATNTGQETPSGRGDVFVIFVHALQSGLFRIKVQSRGTKTMQALPLVDGMVVSRRVLGVLIRQTALNICRRRRLEAEM</sequence>
<reference evidence="1" key="1">
    <citation type="submission" date="2020-05" db="EMBL/GenBank/DDBJ databases">
        <title>Large-scale comparative analyses of tick genomes elucidate their genetic diversity and vector capacities.</title>
        <authorList>
            <person name="Jia N."/>
            <person name="Wang J."/>
            <person name="Shi W."/>
            <person name="Du L."/>
            <person name="Sun Y."/>
            <person name="Zhan W."/>
            <person name="Jiang J."/>
            <person name="Wang Q."/>
            <person name="Zhang B."/>
            <person name="Ji P."/>
            <person name="Sakyi L.B."/>
            <person name="Cui X."/>
            <person name="Yuan T."/>
            <person name="Jiang B."/>
            <person name="Yang W."/>
            <person name="Lam T.T.-Y."/>
            <person name="Chang Q."/>
            <person name="Ding S."/>
            <person name="Wang X."/>
            <person name="Zhu J."/>
            <person name="Ruan X."/>
            <person name="Zhao L."/>
            <person name="Wei J."/>
            <person name="Que T."/>
            <person name="Du C."/>
            <person name="Cheng J."/>
            <person name="Dai P."/>
            <person name="Han X."/>
            <person name="Huang E."/>
            <person name="Gao Y."/>
            <person name="Liu J."/>
            <person name="Shao H."/>
            <person name="Ye R."/>
            <person name="Li L."/>
            <person name="Wei W."/>
            <person name="Wang X."/>
            <person name="Wang C."/>
            <person name="Yang T."/>
            <person name="Huo Q."/>
            <person name="Li W."/>
            <person name="Guo W."/>
            <person name="Chen H."/>
            <person name="Zhou L."/>
            <person name="Ni X."/>
            <person name="Tian J."/>
            <person name="Zhou Y."/>
            <person name="Sheng Y."/>
            <person name="Liu T."/>
            <person name="Pan Y."/>
            <person name="Xia L."/>
            <person name="Li J."/>
            <person name="Zhao F."/>
            <person name="Cao W."/>
        </authorList>
    </citation>
    <scope>NUCLEOTIDE SEQUENCE</scope>
    <source>
        <strain evidence="1">Hyas-2018</strain>
    </source>
</reference>
<dbReference type="EMBL" id="CM023488">
    <property type="protein sequence ID" value="KAH6924325.1"/>
    <property type="molecule type" value="Genomic_DNA"/>
</dbReference>
<accession>A0ACB7RPB3</accession>
<gene>
    <name evidence="1" type="ORF">HPB50_015627</name>
</gene>
<protein>
    <submittedName>
        <fullName evidence="1">Uncharacterized protein</fullName>
    </submittedName>
</protein>
<keyword evidence="2" id="KW-1185">Reference proteome</keyword>
<proteinExistence type="predicted"/>
<comment type="caution">
    <text evidence="1">The sequence shown here is derived from an EMBL/GenBank/DDBJ whole genome shotgun (WGS) entry which is preliminary data.</text>
</comment>
<evidence type="ECO:0000313" key="1">
    <source>
        <dbReference type="EMBL" id="KAH6924325.1"/>
    </source>
</evidence>
<name>A0ACB7RPB3_HYAAI</name>
<dbReference type="Proteomes" id="UP000821845">
    <property type="component" value="Chromosome 8"/>
</dbReference>
<organism evidence="1 2">
    <name type="scientific">Hyalomma asiaticum</name>
    <name type="common">Tick</name>
    <dbReference type="NCBI Taxonomy" id="266040"/>
    <lineage>
        <taxon>Eukaryota</taxon>
        <taxon>Metazoa</taxon>
        <taxon>Ecdysozoa</taxon>
        <taxon>Arthropoda</taxon>
        <taxon>Chelicerata</taxon>
        <taxon>Arachnida</taxon>
        <taxon>Acari</taxon>
        <taxon>Parasitiformes</taxon>
        <taxon>Ixodida</taxon>
        <taxon>Ixodoidea</taxon>
        <taxon>Ixodidae</taxon>
        <taxon>Hyalomminae</taxon>
        <taxon>Hyalomma</taxon>
    </lineage>
</organism>